<dbReference type="Proteomes" id="UP000830395">
    <property type="component" value="Chromosome 27"/>
</dbReference>
<name>A0ACC5ZKK8_9TELE</name>
<evidence type="ECO:0000313" key="2">
    <source>
        <dbReference type="Proteomes" id="UP000830395"/>
    </source>
</evidence>
<comment type="caution">
    <text evidence="1">The sequence shown here is derived from an EMBL/GenBank/DDBJ whole genome shotgun (WGS) entry which is preliminary data.</text>
</comment>
<proteinExistence type="predicted"/>
<organism evidence="1 2">
    <name type="scientific">Pangasius djambal</name>
    <dbReference type="NCBI Taxonomy" id="1691987"/>
    <lineage>
        <taxon>Eukaryota</taxon>
        <taxon>Metazoa</taxon>
        <taxon>Chordata</taxon>
        <taxon>Craniata</taxon>
        <taxon>Vertebrata</taxon>
        <taxon>Euteleostomi</taxon>
        <taxon>Actinopterygii</taxon>
        <taxon>Neopterygii</taxon>
        <taxon>Teleostei</taxon>
        <taxon>Ostariophysi</taxon>
        <taxon>Siluriformes</taxon>
        <taxon>Pangasiidae</taxon>
        <taxon>Pangasius</taxon>
    </lineage>
</organism>
<dbReference type="EMBL" id="CM041001">
    <property type="protein sequence ID" value="MCJ8748693.1"/>
    <property type="molecule type" value="Genomic_DNA"/>
</dbReference>
<gene>
    <name evidence="1" type="ORF">PDJAM_G00167640</name>
</gene>
<evidence type="ECO:0000313" key="1">
    <source>
        <dbReference type="EMBL" id="MCJ8748693.1"/>
    </source>
</evidence>
<reference evidence="1" key="1">
    <citation type="submission" date="2020-02" db="EMBL/GenBank/DDBJ databases">
        <title>Genome sequencing of the panga catfish, Pangasius djambal.</title>
        <authorList>
            <person name="Wen M."/>
            <person name="Zahm M."/>
            <person name="Roques C."/>
            <person name="Cabau C."/>
            <person name="Klopp C."/>
            <person name="Donnadieu C."/>
            <person name="Jouanno E."/>
            <person name="Avarre J.-C."/>
            <person name="Campet M."/>
            <person name="Ha T."/>
            <person name="Dugue R."/>
            <person name="Lampietro C."/>
            <person name="Louis A."/>
            <person name="Herpin A."/>
            <person name="Echchiki A."/>
            <person name="Berthelot C."/>
            <person name="Parey E."/>
            <person name="Roest-Crollius H."/>
            <person name="Braasch I."/>
            <person name="Postlethwait J.H."/>
            <person name="Bobe J."/>
            <person name="Montfort J."/>
            <person name="Bouchez O."/>
            <person name="Begum T."/>
            <person name="Schartl M."/>
            <person name="Gustiano R."/>
            <person name="Guiguen Y."/>
        </authorList>
    </citation>
    <scope>NUCLEOTIDE SEQUENCE</scope>
    <source>
        <strain evidence="1">Pdj_M5554</strain>
    </source>
</reference>
<sequence length="303" mass="34886">MSDISAPLRKLLEGDVSWHWESEQQKSFEKLKLLVSNVPVLKYFDFNKECEQSHFLQEHEEVQEQPLHYEERITELHSIIAELNEKIGLLQCTTIREEDEFSELRSELSHSQQEANDPNDQASPEHQSMLVTADMDNCSDLNSELQRVLMGLESVVCGRKKSACSLSVAEVDRHIEQLTTASQNCDLAIKTVEEIEGALGKDFYPSLCDERVRWEKELAGLQEENESLTAMLSSKDEEHNRTKATMSAIREERDRLRRRVSQNTSTHQSLLWVDLECPNVFFTCPDFEGYWDQSAGTNIAHYC</sequence>
<keyword evidence="2" id="KW-1185">Reference proteome</keyword>
<accession>A0ACC5ZKK8</accession>
<protein>
    <submittedName>
        <fullName evidence="1">Uncharacterized protein</fullName>
    </submittedName>
</protein>